<name>A0ABU7DB37_9TELE</name>
<proteinExistence type="predicted"/>
<protein>
    <submittedName>
        <fullName evidence="1">Uncharacterized protein</fullName>
    </submittedName>
</protein>
<sequence>MKGALYASACQDILKYFTLGFSCRGSFLFQHDCAPVHKARSKKTSLHEIACSPGTPASFCRCVSVCVRVHGCLSCVSLCCPVMDCQPVQVGSPSCPMTAGDRS</sequence>
<keyword evidence="2" id="KW-1185">Reference proteome</keyword>
<comment type="caution">
    <text evidence="1">The sequence shown here is derived from an EMBL/GenBank/DDBJ whole genome shotgun (WGS) entry which is preliminary data.</text>
</comment>
<accession>A0ABU7DB37</accession>
<evidence type="ECO:0000313" key="1">
    <source>
        <dbReference type="EMBL" id="MED6270883.1"/>
    </source>
</evidence>
<dbReference type="EMBL" id="JAHUTJ010017508">
    <property type="protein sequence ID" value="MED6270883.1"/>
    <property type="molecule type" value="Genomic_DNA"/>
</dbReference>
<dbReference type="Proteomes" id="UP001352852">
    <property type="component" value="Unassembled WGS sequence"/>
</dbReference>
<evidence type="ECO:0000313" key="2">
    <source>
        <dbReference type="Proteomes" id="UP001352852"/>
    </source>
</evidence>
<reference evidence="1 2" key="1">
    <citation type="submission" date="2021-06" db="EMBL/GenBank/DDBJ databases">
        <authorList>
            <person name="Palmer J.M."/>
        </authorList>
    </citation>
    <scope>NUCLEOTIDE SEQUENCE [LARGE SCALE GENOMIC DNA]</scope>
    <source>
        <strain evidence="1 2">CL_MEX2019</strain>
        <tissue evidence="1">Muscle</tissue>
    </source>
</reference>
<gene>
    <name evidence="1" type="ORF">CHARACLAT_014720</name>
</gene>
<organism evidence="1 2">
    <name type="scientific">Characodon lateralis</name>
    <dbReference type="NCBI Taxonomy" id="208331"/>
    <lineage>
        <taxon>Eukaryota</taxon>
        <taxon>Metazoa</taxon>
        <taxon>Chordata</taxon>
        <taxon>Craniata</taxon>
        <taxon>Vertebrata</taxon>
        <taxon>Euteleostomi</taxon>
        <taxon>Actinopterygii</taxon>
        <taxon>Neopterygii</taxon>
        <taxon>Teleostei</taxon>
        <taxon>Neoteleostei</taxon>
        <taxon>Acanthomorphata</taxon>
        <taxon>Ovalentaria</taxon>
        <taxon>Atherinomorphae</taxon>
        <taxon>Cyprinodontiformes</taxon>
        <taxon>Goodeidae</taxon>
        <taxon>Characodon</taxon>
    </lineage>
</organism>